<dbReference type="EMBL" id="MU853231">
    <property type="protein sequence ID" value="KAK4122086.1"/>
    <property type="molecule type" value="Genomic_DNA"/>
</dbReference>
<dbReference type="RefSeq" id="XP_062645857.1">
    <property type="nucleotide sequence ID" value="XM_062796436.1"/>
</dbReference>
<proteinExistence type="inferred from homology"/>
<feature type="transmembrane region" description="Helical" evidence="7">
    <location>
        <begin position="97"/>
        <end position="118"/>
    </location>
</feature>
<evidence type="ECO:0000256" key="7">
    <source>
        <dbReference type="SAM" id="Phobius"/>
    </source>
</evidence>
<evidence type="ECO:0000259" key="8">
    <source>
        <dbReference type="Pfam" id="PF20684"/>
    </source>
</evidence>
<feature type="transmembrane region" description="Helical" evidence="7">
    <location>
        <begin position="208"/>
        <end position="228"/>
    </location>
</feature>
<protein>
    <recommendedName>
        <fullName evidence="8">Rhodopsin domain-containing protein</fullName>
    </recommendedName>
</protein>
<feature type="transmembrane region" description="Helical" evidence="7">
    <location>
        <begin position="248"/>
        <end position="267"/>
    </location>
</feature>
<reference evidence="9" key="2">
    <citation type="submission" date="2023-05" db="EMBL/GenBank/DDBJ databases">
        <authorList>
            <consortium name="Lawrence Berkeley National Laboratory"/>
            <person name="Steindorff A."/>
            <person name="Hensen N."/>
            <person name="Bonometti L."/>
            <person name="Westerberg I."/>
            <person name="Brannstrom I.O."/>
            <person name="Guillou S."/>
            <person name="Cros-Aarteil S."/>
            <person name="Calhoun S."/>
            <person name="Haridas S."/>
            <person name="Kuo A."/>
            <person name="Mondo S."/>
            <person name="Pangilinan J."/>
            <person name="Riley R."/>
            <person name="Labutti K."/>
            <person name="Andreopoulos B."/>
            <person name="Lipzen A."/>
            <person name="Chen C."/>
            <person name="Yanf M."/>
            <person name="Daum C."/>
            <person name="Ng V."/>
            <person name="Clum A."/>
            <person name="Ohm R."/>
            <person name="Martin F."/>
            <person name="Silar P."/>
            <person name="Natvig D."/>
            <person name="Lalanne C."/>
            <person name="Gautier V."/>
            <person name="Ament-Velasquez S.L."/>
            <person name="Kruys A."/>
            <person name="Hutchinson M.I."/>
            <person name="Powell A.J."/>
            <person name="Barry K."/>
            <person name="Miller A.N."/>
            <person name="Grigoriev I.V."/>
            <person name="Debuchy R."/>
            <person name="Gladieux P."/>
            <person name="Thoren M.H."/>
            <person name="Johannesson H."/>
        </authorList>
    </citation>
    <scope>NUCLEOTIDE SEQUENCE</scope>
    <source>
        <strain evidence="9">CBS 731.68</strain>
    </source>
</reference>
<feature type="transmembrane region" description="Helical" evidence="7">
    <location>
        <begin position="60"/>
        <end position="77"/>
    </location>
</feature>
<keyword evidence="3 7" id="KW-1133">Transmembrane helix</keyword>
<comment type="similarity">
    <text evidence="5">Belongs to the SAT4 family.</text>
</comment>
<dbReference type="InterPro" id="IPR052337">
    <property type="entry name" value="SAT4-like"/>
</dbReference>
<keyword evidence="10" id="KW-1185">Reference proteome</keyword>
<dbReference type="AlphaFoldDB" id="A0AAN6TYC8"/>
<evidence type="ECO:0000256" key="5">
    <source>
        <dbReference type="ARBA" id="ARBA00038359"/>
    </source>
</evidence>
<evidence type="ECO:0000256" key="4">
    <source>
        <dbReference type="ARBA" id="ARBA00023136"/>
    </source>
</evidence>
<keyword evidence="2 7" id="KW-0812">Transmembrane</keyword>
<feature type="domain" description="Rhodopsin" evidence="8">
    <location>
        <begin position="36"/>
        <end position="271"/>
    </location>
</feature>
<evidence type="ECO:0000256" key="6">
    <source>
        <dbReference type="SAM" id="MobiDB-lite"/>
    </source>
</evidence>
<feature type="transmembrane region" description="Helical" evidence="7">
    <location>
        <begin position="174"/>
        <end position="196"/>
    </location>
</feature>
<keyword evidence="4 7" id="KW-0472">Membrane</keyword>
<dbReference type="PANTHER" id="PTHR33048">
    <property type="entry name" value="PTH11-LIKE INTEGRAL MEMBRANE PROTEIN (AFU_ORTHOLOGUE AFUA_5G11245)"/>
    <property type="match status" value="1"/>
</dbReference>
<feature type="region of interest" description="Disordered" evidence="6">
    <location>
        <begin position="334"/>
        <end position="362"/>
    </location>
</feature>
<feature type="transmembrane region" description="Helical" evidence="7">
    <location>
        <begin position="130"/>
        <end position="154"/>
    </location>
</feature>
<evidence type="ECO:0000313" key="9">
    <source>
        <dbReference type="EMBL" id="KAK4122086.1"/>
    </source>
</evidence>
<comment type="caution">
    <text evidence="9">The sequence shown here is derived from an EMBL/GenBank/DDBJ whole genome shotgun (WGS) entry which is preliminary data.</text>
</comment>
<accession>A0AAN6TYC8</accession>
<dbReference type="InterPro" id="IPR049326">
    <property type="entry name" value="Rhodopsin_dom_fungi"/>
</dbReference>
<evidence type="ECO:0000256" key="2">
    <source>
        <dbReference type="ARBA" id="ARBA00022692"/>
    </source>
</evidence>
<name>A0AAN6TYC8_9PEZI</name>
<gene>
    <name evidence="9" type="ORF">N657DRAFT_681907</name>
</gene>
<evidence type="ECO:0000256" key="3">
    <source>
        <dbReference type="ARBA" id="ARBA00022989"/>
    </source>
</evidence>
<evidence type="ECO:0000313" key="10">
    <source>
        <dbReference type="Proteomes" id="UP001302602"/>
    </source>
</evidence>
<comment type="subcellular location">
    <subcellularLocation>
        <location evidence="1">Membrane</location>
        <topology evidence="1">Multi-pass membrane protein</topology>
    </subcellularLocation>
</comment>
<dbReference type="GeneID" id="87833204"/>
<feature type="transmembrane region" description="Helical" evidence="7">
    <location>
        <begin position="20"/>
        <end position="39"/>
    </location>
</feature>
<dbReference type="PANTHER" id="PTHR33048:SF47">
    <property type="entry name" value="INTEGRAL MEMBRANE PROTEIN-RELATED"/>
    <property type="match status" value="1"/>
</dbReference>
<sequence>MTASTPNPALNGESRVGEIIAIISAACVLSTLVVALRCYSRAVILRSFGLDDAVMVPAQILTIASAVAIGLEAKYGLGRHSWMMPKEDYIPYMKSFYSSIAVYNVAVCMTKISILLQYHRLFSHTMIRKVILGGLVFLICWGITLCFLLPLVCIPVDAFWNPDVPGFCLDNGTIWYVMAGVNVFTDFAVFSMPIPVISSLHLPTKQKAMLLIVFTLGIFPCAVSIYRIHTLYSAAHSTDASWDNVDAAVFSFLELSVGVIAICLPTLRPVLMQTMPRIFGSLLRSNSGGYGNGPTGPTAGGGSRTPFSGHGTGTGAVAGGGGAGGGGVFTKVGSSGTTTLRASDSTEGLRPGDEEIALPPRSRMGDDIEFGELPHGPLDANIPVAKRYSVSVVGGWEPAAYLDEAVGGGNPVGIKTTTVVTQKVSFAEEGNRLSGENANP</sequence>
<dbReference type="Pfam" id="PF20684">
    <property type="entry name" value="Fung_rhodopsin"/>
    <property type="match status" value="1"/>
</dbReference>
<reference evidence="9" key="1">
    <citation type="journal article" date="2023" name="Mol. Phylogenet. Evol.">
        <title>Genome-scale phylogeny and comparative genomics of the fungal order Sordariales.</title>
        <authorList>
            <person name="Hensen N."/>
            <person name="Bonometti L."/>
            <person name="Westerberg I."/>
            <person name="Brannstrom I.O."/>
            <person name="Guillou S."/>
            <person name="Cros-Aarteil S."/>
            <person name="Calhoun S."/>
            <person name="Haridas S."/>
            <person name="Kuo A."/>
            <person name="Mondo S."/>
            <person name="Pangilinan J."/>
            <person name="Riley R."/>
            <person name="LaButti K."/>
            <person name="Andreopoulos B."/>
            <person name="Lipzen A."/>
            <person name="Chen C."/>
            <person name="Yan M."/>
            <person name="Daum C."/>
            <person name="Ng V."/>
            <person name="Clum A."/>
            <person name="Steindorff A."/>
            <person name="Ohm R.A."/>
            <person name="Martin F."/>
            <person name="Silar P."/>
            <person name="Natvig D.O."/>
            <person name="Lalanne C."/>
            <person name="Gautier V."/>
            <person name="Ament-Velasquez S.L."/>
            <person name="Kruys A."/>
            <person name="Hutchinson M.I."/>
            <person name="Powell A.J."/>
            <person name="Barry K."/>
            <person name="Miller A.N."/>
            <person name="Grigoriev I.V."/>
            <person name="Debuchy R."/>
            <person name="Gladieux P."/>
            <person name="Hiltunen Thoren M."/>
            <person name="Johannesson H."/>
        </authorList>
    </citation>
    <scope>NUCLEOTIDE SEQUENCE</scope>
    <source>
        <strain evidence="9">CBS 731.68</strain>
    </source>
</reference>
<dbReference type="Proteomes" id="UP001302602">
    <property type="component" value="Unassembled WGS sequence"/>
</dbReference>
<organism evidence="9 10">
    <name type="scientific">Parathielavia appendiculata</name>
    <dbReference type="NCBI Taxonomy" id="2587402"/>
    <lineage>
        <taxon>Eukaryota</taxon>
        <taxon>Fungi</taxon>
        <taxon>Dikarya</taxon>
        <taxon>Ascomycota</taxon>
        <taxon>Pezizomycotina</taxon>
        <taxon>Sordariomycetes</taxon>
        <taxon>Sordariomycetidae</taxon>
        <taxon>Sordariales</taxon>
        <taxon>Chaetomiaceae</taxon>
        <taxon>Parathielavia</taxon>
    </lineage>
</organism>
<dbReference type="GO" id="GO:0016020">
    <property type="term" value="C:membrane"/>
    <property type="evidence" value="ECO:0007669"/>
    <property type="project" value="UniProtKB-SubCell"/>
</dbReference>
<evidence type="ECO:0000256" key="1">
    <source>
        <dbReference type="ARBA" id="ARBA00004141"/>
    </source>
</evidence>